<dbReference type="KEGG" id="dmt:DESME_08880"/>
<sequence length="206" mass="21749">MAFETKDTFTFDHTAQAPYPSWTPLQTQQSFNARGEELRLALNGVINLLNATAAGASGAKNVGMTPITSIGTQTDVQSIVEALITRLQAITTGTSGAKFIGVESITGLTGNDVQTLLSALKTLVDTYNTNQTNALTTHKTSTDHDGRYYTEAEIDSKITTLNSADSTNASNLNTHKTSVDHDGRYYTETELGATTGAGLVGAIAPS</sequence>
<proteinExistence type="predicted"/>
<organism evidence="1 2">
    <name type="scientific">Desulfitobacterium metallireducens DSM 15288</name>
    <dbReference type="NCBI Taxonomy" id="871968"/>
    <lineage>
        <taxon>Bacteria</taxon>
        <taxon>Bacillati</taxon>
        <taxon>Bacillota</taxon>
        <taxon>Clostridia</taxon>
        <taxon>Eubacteriales</taxon>
        <taxon>Desulfitobacteriaceae</taxon>
        <taxon>Desulfitobacterium</taxon>
    </lineage>
</organism>
<evidence type="ECO:0000313" key="2">
    <source>
        <dbReference type="Proteomes" id="UP000010847"/>
    </source>
</evidence>
<reference evidence="1 2" key="1">
    <citation type="submission" date="2013-12" db="EMBL/GenBank/DDBJ databases">
        <authorList>
            <consortium name="DOE Joint Genome Institute"/>
            <person name="Smidt H."/>
            <person name="Huntemann M."/>
            <person name="Han J."/>
            <person name="Chen A."/>
            <person name="Kyrpides N."/>
            <person name="Mavromatis K."/>
            <person name="Markowitz V."/>
            <person name="Palaniappan K."/>
            <person name="Ivanova N."/>
            <person name="Schaumberg A."/>
            <person name="Pati A."/>
            <person name="Liolios K."/>
            <person name="Nordberg H.P."/>
            <person name="Cantor M.N."/>
            <person name="Hua S.X."/>
            <person name="Woyke T."/>
        </authorList>
    </citation>
    <scope>NUCLEOTIDE SEQUENCE [LARGE SCALE GENOMIC DNA]</scope>
    <source>
        <strain evidence="2">DSM 15288</strain>
    </source>
</reference>
<dbReference type="OrthoDB" id="2068370at2"/>
<name>W0ECR7_9FIRM</name>
<dbReference type="RefSeq" id="WP_006719103.1">
    <property type="nucleotide sequence ID" value="NZ_CP007032.1"/>
</dbReference>
<gene>
    <name evidence="1" type="ORF">DESME_08880</name>
</gene>
<evidence type="ECO:0000313" key="1">
    <source>
        <dbReference type="EMBL" id="AHF08562.1"/>
    </source>
</evidence>
<dbReference type="HOGENOM" id="CLU_1330165_0_0_9"/>
<dbReference type="AlphaFoldDB" id="W0ECR7"/>
<keyword evidence="2" id="KW-1185">Reference proteome</keyword>
<dbReference type="STRING" id="871968.DESME_08880"/>
<protein>
    <submittedName>
        <fullName evidence="1">Uncharacterized protein</fullName>
    </submittedName>
</protein>
<accession>W0ECR7</accession>
<dbReference type="EMBL" id="CP007032">
    <property type="protein sequence ID" value="AHF08562.1"/>
    <property type="molecule type" value="Genomic_DNA"/>
</dbReference>
<dbReference type="Proteomes" id="UP000010847">
    <property type="component" value="Chromosome"/>
</dbReference>